<gene>
    <name evidence="3" type="ORF">FOL47_001208</name>
</gene>
<dbReference type="Proteomes" id="UP000591131">
    <property type="component" value="Unassembled WGS sequence"/>
</dbReference>
<dbReference type="PANTHER" id="PTHR12998:SF0">
    <property type="entry name" value="TRNA:M(4)X MODIFICATION ENZYME TRM13 HOMOLOG"/>
    <property type="match status" value="1"/>
</dbReference>
<dbReference type="AlphaFoldDB" id="A0A7J6MJH7"/>
<keyword evidence="1" id="KW-0489">Methyltransferase</keyword>
<keyword evidence="4" id="KW-1185">Reference proteome</keyword>
<evidence type="ECO:0000313" key="4">
    <source>
        <dbReference type="Proteomes" id="UP000591131"/>
    </source>
</evidence>
<dbReference type="GO" id="GO:0008270">
    <property type="term" value="F:zinc ion binding"/>
    <property type="evidence" value="ECO:0007669"/>
    <property type="project" value="UniProtKB-KW"/>
</dbReference>
<keyword evidence="1" id="KW-0819">tRNA processing</keyword>
<dbReference type="Pfam" id="PF05206">
    <property type="entry name" value="TRM13"/>
    <property type="match status" value="1"/>
</dbReference>
<proteinExistence type="inferred from homology"/>
<evidence type="ECO:0000256" key="1">
    <source>
        <dbReference type="RuleBase" id="RU367103"/>
    </source>
</evidence>
<comment type="catalytic activity">
    <reaction evidence="1">
        <text>cytidine(4) in tRNA(Gly)(GCC) + S-adenosyl-L-methionine = 2'-O-methylcytidine(4) in tRNA(Gly)(GCC) + S-adenosyl-L-homocysteine + H(+)</text>
        <dbReference type="Rhea" id="RHEA:43192"/>
        <dbReference type="Rhea" id="RHEA-COMP:10399"/>
        <dbReference type="Rhea" id="RHEA-COMP:10400"/>
        <dbReference type="ChEBI" id="CHEBI:15378"/>
        <dbReference type="ChEBI" id="CHEBI:57856"/>
        <dbReference type="ChEBI" id="CHEBI:59789"/>
        <dbReference type="ChEBI" id="CHEBI:74495"/>
        <dbReference type="ChEBI" id="CHEBI:82748"/>
        <dbReference type="EC" id="2.1.1.225"/>
    </reaction>
</comment>
<dbReference type="PANTHER" id="PTHR12998">
    <property type="entry name" value="TRNA:M(4)X MODIFICATION ENZYME TRM13 HOMOLOG"/>
    <property type="match status" value="1"/>
</dbReference>
<reference evidence="3 4" key="1">
    <citation type="submission" date="2020-04" db="EMBL/GenBank/DDBJ databases">
        <title>Perkinsus chesapeaki whole genome sequence.</title>
        <authorList>
            <person name="Bogema D.R."/>
        </authorList>
    </citation>
    <scope>NUCLEOTIDE SEQUENCE [LARGE SCALE GENOMIC DNA]</scope>
    <source>
        <strain evidence="3">ATCC PRA-425</strain>
    </source>
</reference>
<name>A0A7J6MJH7_PERCH</name>
<accession>A0A7J6MJH7</accession>
<dbReference type="GO" id="GO:0106050">
    <property type="term" value="F:tRNA 2'-O-methyltransferase activity"/>
    <property type="evidence" value="ECO:0007669"/>
    <property type="project" value="UniProtKB-UniRule"/>
</dbReference>
<dbReference type="InterPro" id="IPR007871">
    <property type="entry name" value="Methyltransferase_TRM13"/>
</dbReference>
<protein>
    <recommendedName>
        <fullName evidence="1">tRNA:m(4)X modification enzyme TRM13</fullName>
        <ecNumber evidence="1">2.1.1.225</ecNumber>
    </recommendedName>
</protein>
<comment type="caution">
    <text evidence="3">The sequence shown here is derived from an EMBL/GenBank/DDBJ whole genome shotgun (WGS) entry which is preliminary data.</text>
</comment>
<comment type="catalytic activity">
    <reaction evidence="1">
        <text>adenosine(4) in tRNA(His) + S-adenosyl-L-methionine = 2'-O-methyladenosine(4) in tRNA(His) + S-adenosyl-L-homocysteine + H(+)</text>
        <dbReference type="Rhea" id="RHEA:43196"/>
        <dbReference type="Rhea" id="RHEA-COMP:10401"/>
        <dbReference type="Rhea" id="RHEA-COMP:10402"/>
        <dbReference type="ChEBI" id="CHEBI:15378"/>
        <dbReference type="ChEBI" id="CHEBI:57856"/>
        <dbReference type="ChEBI" id="CHEBI:59789"/>
        <dbReference type="ChEBI" id="CHEBI:74411"/>
        <dbReference type="ChEBI" id="CHEBI:74477"/>
        <dbReference type="EC" id="2.1.1.225"/>
    </reaction>
</comment>
<dbReference type="GO" id="GO:0030488">
    <property type="term" value="P:tRNA methylation"/>
    <property type="evidence" value="ECO:0007669"/>
    <property type="project" value="InterPro"/>
</dbReference>
<feature type="domain" description="Methyltransferase TRM13" evidence="2">
    <location>
        <begin position="138"/>
        <end position="307"/>
    </location>
</feature>
<keyword evidence="1" id="KW-0808">Transferase</keyword>
<organism evidence="3 4">
    <name type="scientific">Perkinsus chesapeaki</name>
    <name type="common">Clam parasite</name>
    <name type="synonym">Perkinsus andrewsi</name>
    <dbReference type="NCBI Taxonomy" id="330153"/>
    <lineage>
        <taxon>Eukaryota</taxon>
        <taxon>Sar</taxon>
        <taxon>Alveolata</taxon>
        <taxon>Perkinsozoa</taxon>
        <taxon>Perkinsea</taxon>
        <taxon>Perkinsida</taxon>
        <taxon>Perkinsidae</taxon>
        <taxon>Perkinsus</taxon>
    </lineage>
</organism>
<dbReference type="EC" id="2.1.1.225" evidence="1"/>
<dbReference type="OrthoDB" id="258806at2759"/>
<evidence type="ECO:0000259" key="2">
    <source>
        <dbReference type="Pfam" id="PF05206"/>
    </source>
</evidence>
<comment type="function">
    <text evidence="1">tRNA methylase which 2'-O-methylates cytidine(4) in tRNA(Pro) and tRNA(Gly)(GCC), and adenosine(4) in tRNA(His).</text>
</comment>
<comment type="similarity">
    <text evidence="1">Belongs to the methyltransferase TRM13 family.</text>
</comment>
<dbReference type="InterPro" id="IPR039044">
    <property type="entry name" value="Trm13"/>
</dbReference>
<feature type="non-terminal residue" evidence="3">
    <location>
        <position position="1"/>
    </location>
</feature>
<keyword evidence="1" id="KW-0479">Metal-binding</keyword>
<dbReference type="EMBL" id="JAAPAO010000128">
    <property type="protein sequence ID" value="KAF4671772.1"/>
    <property type="molecule type" value="Genomic_DNA"/>
</dbReference>
<sequence>VRNSLNHLQVWSLDDRRRCGQCGIVAESWRELEQHKSRGCRETSDVVESVTEKKYYSQDCNCGPMLCVADSGESCPVDDPEWQEKVVKYSQRLRDSSQGSELLCMDSQAPVKRQIQPIDTVANRVLGILDESASQLGASDFLLVELQLCDATLSLALGKVLAEASWMPRNSTVSFVLSAEEKNRAILEETAEAIKSLHPSFLVIPVVTSLKDLCVDALFGDLSQGKQCAVVYSTHLCGADADLAMRSLSRSQGCTEERCASLVAASCCHYLCEWSHFVGRAPWMRHFNLTHTDFLGCVEASSWARLENATDDRRQAVGQAAIKLLDAARLMALKEADDYSIWSKREVVPYGTDQDVNIIELLVDDAVRSGGDRDYS</sequence>
<keyword evidence="1" id="KW-0863">Zinc-finger</keyword>
<comment type="catalytic activity">
    <reaction evidence="1">
        <text>cytidine(4) in tRNA(Pro) + S-adenosyl-L-methionine = 2'-O-methylcytidine(4) in tRNA(Pro) + S-adenosyl-L-homocysteine + H(+)</text>
        <dbReference type="Rhea" id="RHEA:32767"/>
        <dbReference type="Rhea" id="RHEA-COMP:10397"/>
        <dbReference type="Rhea" id="RHEA-COMP:10398"/>
        <dbReference type="ChEBI" id="CHEBI:15378"/>
        <dbReference type="ChEBI" id="CHEBI:57856"/>
        <dbReference type="ChEBI" id="CHEBI:59789"/>
        <dbReference type="ChEBI" id="CHEBI:74495"/>
        <dbReference type="ChEBI" id="CHEBI:82748"/>
        <dbReference type="EC" id="2.1.1.225"/>
    </reaction>
</comment>
<keyword evidence="1" id="KW-0862">Zinc</keyword>
<evidence type="ECO:0000313" key="3">
    <source>
        <dbReference type="EMBL" id="KAF4671772.1"/>
    </source>
</evidence>
<keyword evidence="1" id="KW-0949">S-adenosyl-L-methionine</keyword>